<dbReference type="PANTHER" id="PTHR21137:SF35">
    <property type="entry name" value="ODORANT RECEPTOR 19A-RELATED"/>
    <property type="match status" value="1"/>
</dbReference>
<feature type="transmembrane region" description="Helical" evidence="10">
    <location>
        <begin position="273"/>
        <end position="292"/>
    </location>
</feature>
<dbReference type="Pfam" id="PF02949">
    <property type="entry name" value="7tm_6"/>
    <property type="match status" value="1"/>
</dbReference>
<keyword evidence="6 10" id="KW-1133">Transmembrane helix</keyword>
<dbReference type="OrthoDB" id="7552084at2759"/>
<evidence type="ECO:0000256" key="3">
    <source>
        <dbReference type="ARBA" id="ARBA00022606"/>
    </source>
</evidence>
<comment type="caution">
    <text evidence="10">Lacks conserved residue(s) required for the propagation of feature annotation.</text>
</comment>
<reference evidence="12" key="1">
    <citation type="submission" date="2025-08" db="UniProtKB">
        <authorList>
            <consortium name="RefSeq"/>
        </authorList>
    </citation>
    <scope>IDENTIFICATION</scope>
</reference>
<feature type="transmembrane region" description="Helical" evidence="10">
    <location>
        <begin position="244"/>
        <end position="261"/>
    </location>
</feature>
<feature type="transmembrane region" description="Helical" evidence="10">
    <location>
        <begin position="99"/>
        <end position="131"/>
    </location>
</feature>
<dbReference type="GO" id="GO:0004984">
    <property type="term" value="F:olfactory receptor activity"/>
    <property type="evidence" value="ECO:0007669"/>
    <property type="project" value="InterPro"/>
</dbReference>
<dbReference type="PANTHER" id="PTHR21137">
    <property type="entry name" value="ODORANT RECEPTOR"/>
    <property type="match status" value="1"/>
</dbReference>
<keyword evidence="7 10" id="KW-0472">Membrane</keyword>
<proteinExistence type="inferred from homology"/>
<evidence type="ECO:0000256" key="7">
    <source>
        <dbReference type="ARBA" id="ARBA00023136"/>
    </source>
</evidence>
<name>A0A8N1S5K4_9HYME</name>
<dbReference type="Proteomes" id="UP000504615">
    <property type="component" value="Unplaced"/>
</dbReference>
<comment type="similarity">
    <text evidence="10">Belongs to the insect chemoreceptor superfamily. Heteromeric odorant receptor channel (TC 1.A.69) family.</text>
</comment>
<keyword evidence="11" id="KW-1185">Reference proteome</keyword>
<dbReference type="AlphaFoldDB" id="A0A8N1S5K4"/>
<keyword evidence="9 10" id="KW-0807">Transducer</keyword>
<keyword evidence="3 10" id="KW-0716">Sensory transduction</keyword>
<organism evidence="11 12">
    <name type="scientific">Pogonomyrmex barbatus</name>
    <name type="common">red harvester ant</name>
    <dbReference type="NCBI Taxonomy" id="144034"/>
    <lineage>
        <taxon>Eukaryota</taxon>
        <taxon>Metazoa</taxon>
        <taxon>Ecdysozoa</taxon>
        <taxon>Arthropoda</taxon>
        <taxon>Hexapoda</taxon>
        <taxon>Insecta</taxon>
        <taxon>Pterygota</taxon>
        <taxon>Neoptera</taxon>
        <taxon>Endopterygota</taxon>
        <taxon>Hymenoptera</taxon>
        <taxon>Apocrita</taxon>
        <taxon>Aculeata</taxon>
        <taxon>Formicoidea</taxon>
        <taxon>Formicidae</taxon>
        <taxon>Myrmicinae</taxon>
        <taxon>Pogonomyrmex</taxon>
    </lineage>
</organism>
<feature type="transmembrane region" description="Helical" evidence="10">
    <location>
        <begin position="152"/>
        <end position="173"/>
    </location>
</feature>
<gene>
    <name evidence="12" type="primary">LOC112552618</name>
</gene>
<dbReference type="GO" id="GO:0005886">
    <property type="term" value="C:plasma membrane"/>
    <property type="evidence" value="ECO:0007669"/>
    <property type="project" value="UniProtKB-SubCell"/>
</dbReference>
<evidence type="ECO:0000256" key="2">
    <source>
        <dbReference type="ARBA" id="ARBA00022475"/>
    </source>
</evidence>
<evidence type="ECO:0000313" key="12">
    <source>
        <dbReference type="RefSeq" id="XP_025074021.1"/>
    </source>
</evidence>
<dbReference type="GO" id="GO:0005549">
    <property type="term" value="F:odorant binding"/>
    <property type="evidence" value="ECO:0007669"/>
    <property type="project" value="InterPro"/>
</dbReference>
<evidence type="ECO:0000256" key="5">
    <source>
        <dbReference type="ARBA" id="ARBA00022725"/>
    </source>
</evidence>
<comment type="subcellular location">
    <subcellularLocation>
        <location evidence="1 10">Cell membrane</location>
        <topology evidence="1 10">Multi-pass membrane protein</topology>
    </subcellularLocation>
</comment>
<evidence type="ECO:0000256" key="4">
    <source>
        <dbReference type="ARBA" id="ARBA00022692"/>
    </source>
</evidence>
<evidence type="ECO:0000256" key="1">
    <source>
        <dbReference type="ARBA" id="ARBA00004651"/>
    </source>
</evidence>
<dbReference type="GO" id="GO:0007165">
    <property type="term" value="P:signal transduction"/>
    <property type="evidence" value="ECO:0007669"/>
    <property type="project" value="UniProtKB-KW"/>
</dbReference>
<protein>
    <recommendedName>
        <fullName evidence="10">Odorant receptor</fullName>
    </recommendedName>
</protein>
<sequence>MTIALGTETLYLAYVNHACGMFKIASYRLQHAYDQNILQLSPFVKNTMIHKKIVAAIKMHKRALELIKEFRDHVRNNWSLLADNYEIEIMSKQGSIGKLFTILIIILVYIIIVFFILTQYISILLDIVIPLNESRPRKFLFPIEYFIDQQKYFYIITIHIAIGLSCIATSGVATESFSLANALHAFGLFKIASYRMKYILSDINPQMHTAKKYAMSRNRIIAAVDFHRKAIEFSELLKTSFGKMYLVLFVACVCSASINLFNLSRIITMEKEIVEVIISVLFIFLHIVYLTLANYAGQEFINYDTDFYRTICNTKWYNAPLKTQKLLLFLIQKTTKCYKVDAGGMFSPCLEGLATGLSMSVSYFMVLRSA</sequence>
<keyword evidence="2" id="KW-1003">Cell membrane</keyword>
<accession>A0A8N1S5K4</accession>
<keyword evidence="5 10" id="KW-0552">Olfaction</keyword>
<evidence type="ECO:0000313" key="11">
    <source>
        <dbReference type="Proteomes" id="UP000504615"/>
    </source>
</evidence>
<keyword evidence="4 10" id="KW-0812">Transmembrane</keyword>
<evidence type="ECO:0000256" key="9">
    <source>
        <dbReference type="ARBA" id="ARBA00023224"/>
    </source>
</evidence>
<dbReference type="InterPro" id="IPR004117">
    <property type="entry name" value="7tm6_olfct_rcpt"/>
</dbReference>
<evidence type="ECO:0000256" key="6">
    <source>
        <dbReference type="ARBA" id="ARBA00022989"/>
    </source>
</evidence>
<dbReference type="GeneID" id="112552618"/>
<keyword evidence="8 10" id="KW-0675">Receptor</keyword>
<dbReference type="RefSeq" id="XP_025074021.1">
    <property type="nucleotide sequence ID" value="XM_025218236.1"/>
</dbReference>
<evidence type="ECO:0000256" key="8">
    <source>
        <dbReference type="ARBA" id="ARBA00023170"/>
    </source>
</evidence>
<evidence type="ECO:0000256" key="10">
    <source>
        <dbReference type="RuleBase" id="RU351113"/>
    </source>
</evidence>